<dbReference type="EMBL" id="JAAQRI010000586">
    <property type="protein sequence ID" value="KAF5611759.1"/>
    <property type="molecule type" value="Genomic_DNA"/>
</dbReference>
<keyword evidence="1" id="KW-0472">Membrane</keyword>
<keyword evidence="1" id="KW-1133">Transmembrane helix</keyword>
<dbReference type="Proteomes" id="UP000530670">
    <property type="component" value="Unassembled WGS sequence"/>
</dbReference>
<name>A0A8H5QBK2_9HYPO</name>
<accession>A0A8H5QBK2</accession>
<gene>
    <name evidence="2" type="ORF">FTJAE_14164</name>
</gene>
<evidence type="ECO:0000313" key="3">
    <source>
        <dbReference type="Proteomes" id="UP000530670"/>
    </source>
</evidence>
<organism evidence="2 3">
    <name type="scientific">Fusarium tjaetaba</name>
    <dbReference type="NCBI Taxonomy" id="1567544"/>
    <lineage>
        <taxon>Eukaryota</taxon>
        <taxon>Fungi</taxon>
        <taxon>Dikarya</taxon>
        <taxon>Ascomycota</taxon>
        <taxon>Pezizomycotina</taxon>
        <taxon>Sordariomycetes</taxon>
        <taxon>Hypocreomycetidae</taxon>
        <taxon>Hypocreales</taxon>
        <taxon>Nectriaceae</taxon>
        <taxon>Fusarium</taxon>
        <taxon>Fusarium fujikuroi species complex</taxon>
    </lineage>
</organism>
<evidence type="ECO:0000313" key="2">
    <source>
        <dbReference type="EMBL" id="KAF5611759.1"/>
    </source>
</evidence>
<keyword evidence="1" id="KW-0812">Transmembrane</keyword>
<keyword evidence="3" id="KW-1185">Reference proteome</keyword>
<comment type="caution">
    <text evidence="2">The sequence shown here is derived from an EMBL/GenBank/DDBJ whole genome shotgun (WGS) entry which is preliminary data.</text>
</comment>
<reference evidence="2 3" key="1">
    <citation type="submission" date="2020-05" db="EMBL/GenBank/DDBJ databases">
        <title>Identification and distribution of gene clusters putatively required for synthesis of sphingolipid metabolism inhibitors in phylogenetically diverse species of the filamentous fungus Fusarium.</title>
        <authorList>
            <person name="Kim H.-S."/>
            <person name="Busman M."/>
            <person name="Brown D.W."/>
            <person name="Divon H."/>
            <person name="Uhlig S."/>
            <person name="Proctor R.H."/>
        </authorList>
    </citation>
    <scope>NUCLEOTIDE SEQUENCE [LARGE SCALE GENOMIC DNA]</scope>
    <source>
        <strain evidence="2 3">NRRL 66243</strain>
    </source>
</reference>
<protein>
    <submittedName>
        <fullName evidence="2">Uncharacterized protein</fullName>
    </submittedName>
</protein>
<evidence type="ECO:0000256" key="1">
    <source>
        <dbReference type="SAM" id="Phobius"/>
    </source>
</evidence>
<proteinExistence type="predicted"/>
<dbReference type="RefSeq" id="XP_037198823.1">
    <property type="nucleotide sequence ID" value="XM_037347373.1"/>
</dbReference>
<dbReference type="AlphaFoldDB" id="A0A8H5QBK2"/>
<feature type="transmembrane region" description="Helical" evidence="1">
    <location>
        <begin position="87"/>
        <end position="109"/>
    </location>
</feature>
<sequence>MYYVAKSIFRYALYYLAQPIPFFCVALTLLLISSILKSKFPTRPPATTKQDQWKTEKRIFHKSDGVAFVGVPETSERFLAVLDWLKFIYTVLKVIVNIVSLGGMLYLSFGGI</sequence>
<dbReference type="GeneID" id="59299643"/>
<feature type="transmembrane region" description="Helical" evidence="1">
    <location>
        <begin position="12"/>
        <end position="36"/>
    </location>
</feature>